<gene>
    <name evidence="1" type="ORF">V9T40_012237</name>
</gene>
<dbReference type="Gene3D" id="1.20.1280.50">
    <property type="match status" value="1"/>
</dbReference>
<evidence type="ECO:0000313" key="2">
    <source>
        <dbReference type="Proteomes" id="UP001367676"/>
    </source>
</evidence>
<dbReference type="SUPFAM" id="SSF81383">
    <property type="entry name" value="F-box domain"/>
    <property type="match status" value="1"/>
</dbReference>
<evidence type="ECO:0000313" key="1">
    <source>
        <dbReference type="EMBL" id="KAK7575951.1"/>
    </source>
</evidence>
<protein>
    <recommendedName>
        <fullName evidence="3">F-box domain-containing protein</fullName>
    </recommendedName>
</protein>
<dbReference type="AlphaFoldDB" id="A0AAN9T8I0"/>
<dbReference type="EMBL" id="JBBCAQ010000036">
    <property type="protein sequence ID" value="KAK7575951.1"/>
    <property type="molecule type" value="Genomic_DNA"/>
</dbReference>
<comment type="caution">
    <text evidence="1">The sequence shown here is derived from an EMBL/GenBank/DDBJ whole genome shotgun (WGS) entry which is preliminary data.</text>
</comment>
<proteinExistence type="predicted"/>
<accession>A0AAN9T8I0</accession>
<keyword evidence="2" id="KW-1185">Reference proteome</keyword>
<dbReference type="PANTHER" id="PTHR38926:SF72">
    <property type="entry name" value="IM:7136021-RELATED"/>
    <property type="match status" value="1"/>
</dbReference>
<dbReference type="PANTHER" id="PTHR38926">
    <property type="entry name" value="F-BOX DOMAIN CONTAINING PROTEIN, EXPRESSED"/>
    <property type="match status" value="1"/>
</dbReference>
<name>A0AAN9T8I0_9HEMI</name>
<organism evidence="1 2">
    <name type="scientific">Parthenolecanium corni</name>
    <dbReference type="NCBI Taxonomy" id="536013"/>
    <lineage>
        <taxon>Eukaryota</taxon>
        <taxon>Metazoa</taxon>
        <taxon>Ecdysozoa</taxon>
        <taxon>Arthropoda</taxon>
        <taxon>Hexapoda</taxon>
        <taxon>Insecta</taxon>
        <taxon>Pterygota</taxon>
        <taxon>Neoptera</taxon>
        <taxon>Paraneoptera</taxon>
        <taxon>Hemiptera</taxon>
        <taxon>Sternorrhyncha</taxon>
        <taxon>Coccoidea</taxon>
        <taxon>Coccidae</taxon>
        <taxon>Parthenolecanium</taxon>
    </lineage>
</organism>
<reference evidence="1 2" key="1">
    <citation type="submission" date="2024-03" db="EMBL/GenBank/DDBJ databases">
        <title>Adaptation during the transition from Ophiocordyceps entomopathogen to insect associate is accompanied by gene loss and intensified selection.</title>
        <authorList>
            <person name="Ward C.M."/>
            <person name="Onetto C.A."/>
            <person name="Borneman A.R."/>
        </authorList>
    </citation>
    <scope>NUCLEOTIDE SEQUENCE [LARGE SCALE GENOMIC DNA]</scope>
    <source>
        <strain evidence="1">AWRI1</strain>
        <tissue evidence="1">Single Adult Female</tissue>
    </source>
</reference>
<evidence type="ECO:0008006" key="3">
    <source>
        <dbReference type="Google" id="ProtNLM"/>
    </source>
</evidence>
<sequence>MQSISVTEVHEFPDVLFKLKNLEELTIHGNQFLSFKIKGPDVFLKQMPKITVLNLSSIPSDVDIEDIFEQILDSAPNLQVLRLNFSTSFTYTQLHIKQLLSSKLKKLHLIFDYCIYKTYGYYKPAPKFEQPLPINCTLEELVIFGWASSSLFSDISPYLRNLRYLALAYPEDLDLQTVYKNHVNLEFLKITNMNLELMECTTPLVFTLPKLKRLELRILHNEIGIQSNRSFVNNLVKVITKLRLLEVLDLRIPSTNFKLVEKLVTALKNMRYFELDFTKRVLLEVFKYVASRDRRNSIRLVCRRWNRLADDQIVANDEWIVVHCQHLDRHNELLPLEQAPLTAIAHYIQTHSNKLKKLWLVQPNSSLPPTDEPMEFSTILSELKNLEELAVTGKQFLNFDKQMPELFLKRMPKLTVLILSQIPISGRNSCVEILNEILDILPNLQVLLFESDEHILKFDEFLIEKILSSKLKRLHLLRCWIYVDHEERNNHLRVHSVNRTLEELVIIPTTELVSVYNPSEILNIMLQYCKNLRYVAISHPDEEVVQNVFKYHNNKHEPSFINDLIQALRKNTRLEAVELHVRIESDLPETAIKQLLSSLKKLRYFTLTYKLENGFSQGQSIVEKIQDFFEVCPSLRYIVYQRRYFSRFRTPTNGYEIKEVSRSCVKPDKPRELCPDWYSLCKYEPGMYSNLDGIGNEHL</sequence>
<dbReference type="InterPro" id="IPR036047">
    <property type="entry name" value="F-box-like_dom_sf"/>
</dbReference>
<dbReference type="Proteomes" id="UP001367676">
    <property type="component" value="Unassembled WGS sequence"/>
</dbReference>
<dbReference type="InterPro" id="IPR032675">
    <property type="entry name" value="LRR_dom_sf"/>
</dbReference>
<dbReference type="Gene3D" id="3.80.10.10">
    <property type="entry name" value="Ribonuclease Inhibitor"/>
    <property type="match status" value="2"/>
</dbReference>
<dbReference type="SUPFAM" id="SSF52047">
    <property type="entry name" value="RNI-like"/>
    <property type="match status" value="2"/>
</dbReference>